<organism evidence="3 4">
    <name type="scientific">Dryococelus australis</name>
    <dbReference type="NCBI Taxonomy" id="614101"/>
    <lineage>
        <taxon>Eukaryota</taxon>
        <taxon>Metazoa</taxon>
        <taxon>Ecdysozoa</taxon>
        <taxon>Arthropoda</taxon>
        <taxon>Hexapoda</taxon>
        <taxon>Insecta</taxon>
        <taxon>Pterygota</taxon>
        <taxon>Neoptera</taxon>
        <taxon>Polyneoptera</taxon>
        <taxon>Phasmatodea</taxon>
        <taxon>Verophasmatodea</taxon>
        <taxon>Anareolatae</taxon>
        <taxon>Phasmatidae</taxon>
        <taxon>Eurycanthinae</taxon>
        <taxon>Dryococelus</taxon>
    </lineage>
</organism>
<accession>A0ABQ9IDB7</accession>
<sequence length="433" mass="47896">MFWFNVLVSLSVTRGAANLPEIGPALAVLAKWNSAHPRVTDWDAVIPSADPLRNSRSQDGEDTRPQRPDRWGQTYGAIYLRKFAVREICCDARRIDVRGHRRITRLVTVDRQATVQQITLLDHKDFLYTWMAVQECVAKHIERWIPRVIKEPAGRSCLPIAPAASYERPVLTARPRTGTQLPNCDRHSADLSCLPVVQVHSSSVLCNKSGILSRGMCELCILLRQISVHCGGCAAVMNLYGSQPLPVSCGASMPHRRYHGETGVLQAPSRTVGFTRRFHTLSSIQATNTSLTVVPQSPVVVHTYVRSRTLRQAASVNDCRPLGCGSIYSVLGRHLESSPTRVMLRGGLRHQSVSPEHSCVVDKRIGNSSRREEVCDVSKARRYPHSQDSQKEKGADSHERIVPIRGEGEVGLRLLRGAAESAPAAAHNSMFTC</sequence>
<proteinExistence type="predicted"/>
<protein>
    <submittedName>
        <fullName evidence="3">Uncharacterized protein</fullName>
    </submittedName>
</protein>
<evidence type="ECO:0000313" key="4">
    <source>
        <dbReference type="Proteomes" id="UP001159363"/>
    </source>
</evidence>
<feature type="compositionally biased region" description="Basic and acidic residues" evidence="1">
    <location>
        <begin position="388"/>
        <end position="403"/>
    </location>
</feature>
<feature type="region of interest" description="Disordered" evidence="1">
    <location>
        <begin position="371"/>
        <end position="403"/>
    </location>
</feature>
<evidence type="ECO:0000313" key="3">
    <source>
        <dbReference type="EMBL" id="KAJ8894660.1"/>
    </source>
</evidence>
<dbReference type="Proteomes" id="UP001159363">
    <property type="component" value="Chromosome 2"/>
</dbReference>
<evidence type="ECO:0000256" key="2">
    <source>
        <dbReference type="SAM" id="SignalP"/>
    </source>
</evidence>
<keyword evidence="4" id="KW-1185">Reference proteome</keyword>
<feature type="compositionally biased region" description="Basic and acidic residues" evidence="1">
    <location>
        <begin position="56"/>
        <end position="70"/>
    </location>
</feature>
<keyword evidence="2" id="KW-0732">Signal</keyword>
<gene>
    <name evidence="3" type="ORF">PR048_007324</name>
</gene>
<evidence type="ECO:0000256" key="1">
    <source>
        <dbReference type="SAM" id="MobiDB-lite"/>
    </source>
</evidence>
<dbReference type="EMBL" id="JARBHB010000002">
    <property type="protein sequence ID" value="KAJ8894660.1"/>
    <property type="molecule type" value="Genomic_DNA"/>
</dbReference>
<name>A0ABQ9IDB7_9NEOP</name>
<feature type="region of interest" description="Disordered" evidence="1">
    <location>
        <begin position="49"/>
        <end position="70"/>
    </location>
</feature>
<feature type="chain" id="PRO_5046065095" evidence="2">
    <location>
        <begin position="18"/>
        <end position="433"/>
    </location>
</feature>
<feature type="signal peptide" evidence="2">
    <location>
        <begin position="1"/>
        <end position="17"/>
    </location>
</feature>
<comment type="caution">
    <text evidence="3">The sequence shown here is derived from an EMBL/GenBank/DDBJ whole genome shotgun (WGS) entry which is preliminary data.</text>
</comment>
<reference evidence="3 4" key="1">
    <citation type="submission" date="2023-02" db="EMBL/GenBank/DDBJ databases">
        <title>LHISI_Scaffold_Assembly.</title>
        <authorList>
            <person name="Stuart O.P."/>
            <person name="Cleave R."/>
            <person name="Magrath M.J.L."/>
            <person name="Mikheyev A.S."/>
        </authorList>
    </citation>
    <scope>NUCLEOTIDE SEQUENCE [LARGE SCALE GENOMIC DNA]</scope>
    <source>
        <strain evidence="3">Daus_M_001</strain>
        <tissue evidence="3">Leg muscle</tissue>
    </source>
</reference>